<accession>A0A4Y3I0W1</accession>
<gene>
    <name evidence="2" type="ORF">VIN01S_36520</name>
</gene>
<organism evidence="2 3">
    <name type="scientific">Vibrio inusitatus NBRC 102082</name>
    <dbReference type="NCBI Taxonomy" id="1219070"/>
    <lineage>
        <taxon>Bacteria</taxon>
        <taxon>Pseudomonadati</taxon>
        <taxon>Pseudomonadota</taxon>
        <taxon>Gammaproteobacteria</taxon>
        <taxon>Vibrionales</taxon>
        <taxon>Vibrionaceae</taxon>
        <taxon>Vibrio</taxon>
    </lineage>
</organism>
<dbReference type="EMBL" id="BJLF01000027">
    <property type="protein sequence ID" value="GEA52848.1"/>
    <property type="molecule type" value="Genomic_DNA"/>
</dbReference>
<evidence type="ECO:0000313" key="3">
    <source>
        <dbReference type="Proteomes" id="UP000318717"/>
    </source>
</evidence>
<comment type="caution">
    <text evidence="2">The sequence shown here is derived from an EMBL/GenBank/DDBJ whole genome shotgun (WGS) entry which is preliminary data.</text>
</comment>
<protein>
    <recommendedName>
        <fullName evidence="4">Lipoprotein</fullName>
    </recommendedName>
</protein>
<proteinExistence type="predicted"/>
<dbReference type="RefSeq" id="WP_141347248.1">
    <property type="nucleotide sequence ID" value="NZ_BJLF01000027.1"/>
</dbReference>
<reference evidence="2 3" key="1">
    <citation type="submission" date="2019-06" db="EMBL/GenBank/DDBJ databases">
        <title>Whole genome shotgun sequence of Vibrio inusitatus NBRC 102082.</title>
        <authorList>
            <person name="Hosoyama A."/>
            <person name="Uohara A."/>
            <person name="Ohji S."/>
            <person name="Ichikawa N."/>
        </authorList>
    </citation>
    <scope>NUCLEOTIDE SEQUENCE [LARGE SCALE GENOMIC DNA]</scope>
    <source>
        <strain evidence="2 3">NBRC 102082</strain>
    </source>
</reference>
<evidence type="ECO:0000256" key="1">
    <source>
        <dbReference type="SAM" id="SignalP"/>
    </source>
</evidence>
<sequence length="264" mass="28480">MKIKLLSVLTSSLLLSACGGSDGGGEEPNNDVNTLSFQVINLVDQGLGINDPIYKSLEVEIEYSHPVDGELDTEIELPNYLFGDSSFLSIRDSEESPLYVLEYYLEYEEDDDETELAKVTQSLQVESRTGKQLIFAIGDSKSVPPVYELAVDKPPTSTASTNEYSVYVFNAADIAEIQPYDIKVTYSGAEQVGLGKTGVVVKAISAELVLDQSQSDIEINLSRSGSDIVTCDASYGGLNTASNQWVALVTPILGAVTCDLLPLN</sequence>
<keyword evidence="3" id="KW-1185">Reference proteome</keyword>
<keyword evidence="1" id="KW-0732">Signal</keyword>
<evidence type="ECO:0000313" key="2">
    <source>
        <dbReference type="EMBL" id="GEA52848.1"/>
    </source>
</evidence>
<feature type="signal peptide" evidence="1">
    <location>
        <begin position="1"/>
        <end position="17"/>
    </location>
</feature>
<feature type="chain" id="PRO_5021373475" description="Lipoprotein" evidence="1">
    <location>
        <begin position="18"/>
        <end position="264"/>
    </location>
</feature>
<dbReference type="PROSITE" id="PS51257">
    <property type="entry name" value="PROKAR_LIPOPROTEIN"/>
    <property type="match status" value="1"/>
</dbReference>
<name>A0A4Y3I0W1_9VIBR</name>
<evidence type="ECO:0008006" key="4">
    <source>
        <dbReference type="Google" id="ProtNLM"/>
    </source>
</evidence>
<dbReference type="AlphaFoldDB" id="A0A4Y3I0W1"/>
<dbReference type="Proteomes" id="UP000318717">
    <property type="component" value="Unassembled WGS sequence"/>
</dbReference>